<organism evidence="4 5">
    <name type="scientific">Nonlabens ulvanivorans</name>
    <name type="common">Persicivirga ulvanivorans</name>
    <dbReference type="NCBI Taxonomy" id="906888"/>
    <lineage>
        <taxon>Bacteria</taxon>
        <taxon>Pseudomonadati</taxon>
        <taxon>Bacteroidota</taxon>
        <taxon>Flavobacteriia</taxon>
        <taxon>Flavobacteriales</taxon>
        <taxon>Flavobacteriaceae</taxon>
        <taxon>Nonlabens</taxon>
    </lineage>
</organism>
<evidence type="ECO:0000259" key="2">
    <source>
        <dbReference type="Pfam" id="PF18962"/>
    </source>
</evidence>
<dbReference type="InterPro" id="IPR026444">
    <property type="entry name" value="Secre_tail"/>
</dbReference>
<keyword evidence="4" id="KW-0326">Glycosidase</keyword>
<keyword evidence="1" id="KW-0732">Signal</keyword>
<gene>
    <name evidence="4" type="ORF">JCM19296_3710</name>
</gene>
<evidence type="ECO:0000313" key="5">
    <source>
        <dbReference type="Proteomes" id="UP000028980"/>
    </source>
</evidence>
<evidence type="ECO:0000256" key="1">
    <source>
        <dbReference type="ARBA" id="ARBA00022729"/>
    </source>
</evidence>
<dbReference type="NCBIfam" id="TIGR04183">
    <property type="entry name" value="Por_Secre_tail"/>
    <property type="match status" value="1"/>
</dbReference>
<comment type="caution">
    <text evidence="4">The sequence shown here is derived from an EMBL/GenBank/DDBJ whole genome shotgun (WGS) entry which is preliminary data.</text>
</comment>
<protein>
    <submittedName>
        <fullName evidence="4">Chitinase</fullName>
        <ecNumber evidence="4">3.2.1.14</ecNumber>
    </submittedName>
</protein>
<feature type="domain" description="Secretion system C-terminal sorting" evidence="2">
    <location>
        <begin position="57"/>
        <end position="128"/>
    </location>
</feature>
<name>A0A081DGQ0_NONUL</name>
<dbReference type="AlphaFoldDB" id="A0A081DGQ0"/>
<sequence length="129" mass="14116">MLFKIKTLNTLLAGDTFDNTAEIFFDFNFPPIITNTETVTVMSTASVGDSTDSSIKVYPNPAKSFINLSASNSLESVTIMDINGRTLSQTNFTGNATEQRISLENLSSGIYFVTIQSDLGQKVEKLMVE</sequence>
<feature type="domain" description="DUF7619" evidence="3">
    <location>
        <begin position="2"/>
        <end position="38"/>
    </location>
</feature>
<dbReference type="GO" id="GO:0008843">
    <property type="term" value="F:endochitinase activity"/>
    <property type="evidence" value="ECO:0007669"/>
    <property type="project" value="UniProtKB-EC"/>
</dbReference>
<dbReference type="InterPro" id="IPR055353">
    <property type="entry name" value="DUF7619"/>
</dbReference>
<dbReference type="Pfam" id="PF18962">
    <property type="entry name" value="Por_Secre_tail"/>
    <property type="match status" value="1"/>
</dbReference>
<evidence type="ECO:0000259" key="3">
    <source>
        <dbReference type="Pfam" id="PF24595"/>
    </source>
</evidence>
<proteinExistence type="predicted"/>
<accession>A0A081DGQ0</accession>
<reference evidence="4 5" key="1">
    <citation type="journal article" date="2014" name="Genome Announc.">
        <title>Draft Genome Sequences of Marine Flavobacterium Nonlabens Strains NR17, NR24, NR27, NR32, NR33, and Ara13.</title>
        <authorList>
            <person name="Nakanishi M."/>
            <person name="Meirelles P."/>
            <person name="Suzuki R."/>
            <person name="Takatani N."/>
            <person name="Mino S."/>
            <person name="Suda W."/>
            <person name="Oshima K."/>
            <person name="Hattori M."/>
            <person name="Ohkuma M."/>
            <person name="Hosokawa M."/>
            <person name="Miyashita K."/>
            <person name="Thompson F.L."/>
            <person name="Niwa A."/>
            <person name="Sawabe T."/>
            <person name="Sawabe T."/>
        </authorList>
    </citation>
    <scope>NUCLEOTIDE SEQUENCE [LARGE SCALE GENOMIC DNA]</scope>
    <source>
        <strain evidence="5">JCM19296</strain>
    </source>
</reference>
<evidence type="ECO:0000313" key="4">
    <source>
        <dbReference type="EMBL" id="GAK78096.1"/>
    </source>
</evidence>
<dbReference type="Pfam" id="PF24595">
    <property type="entry name" value="DUF7619"/>
    <property type="match status" value="1"/>
</dbReference>
<dbReference type="EC" id="3.2.1.14" evidence="4"/>
<dbReference type="Proteomes" id="UP000028980">
    <property type="component" value="Unassembled WGS sequence"/>
</dbReference>
<dbReference type="EMBL" id="BBLG01000032">
    <property type="protein sequence ID" value="GAK78096.1"/>
    <property type="molecule type" value="Genomic_DNA"/>
</dbReference>
<keyword evidence="4" id="KW-0378">Hydrolase</keyword>